<evidence type="ECO:0000313" key="2">
    <source>
        <dbReference type="EMBL" id="KXL53115.1"/>
    </source>
</evidence>
<keyword evidence="1" id="KW-0812">Transmembrane</keyword>
<gene>
    <name evidence="2" type="ORF">CLNEO_16580</name>
</gene>
<evidence type="ECO:0000256" key="1">
    <source>
        <dbReference type="SAM" id="Phobius"/>
    </source>
</evidence>
<evidence type="ECO:0000313" key="3">
    <source>
        <dbReference type="Proteomes" id="UP000070539"/>
    </source>
</evidence>
<feature type="transmembrane region" description="Helical" evidence="1">
    <location>
        <begin position="6"/>
        <end position="28"/>
    </location>
</feature>
<comment type="caution">
    <text evidence="2">The sequence shown here is derived from an EMBL/GenBank/DDBJ whole genome shotgun (WGS) entry which is preliminary data.</text>
</comment>
<name>A0A136WF40_9FIRM</name>
<sequence>MRELIVFVLGQILGILWALLIIAFYPAIVRRSNYESQKLADRSVSKTAFNKDVLQFEEKTASGGMSVPKGTTQAKVKKEAVQAVGTDSSRNLPGHLPYSQTTILVKKKKE</sequence>
<organism evidence="2 3">
    <name type="scientific">Anaerotignum neopropionicum</name>
    <dbReference type="NCBI Taxonomy" id="36847"/>
    <lineage>
        <taxon>Bacteria</taxon>
        <taxon>Bacillati</taxon>
        <taxon>Bacillota</taxon>
        <taxon>Clostridia</taxon>
        <taxon>Lachnospirales</taxon>
        <taxon>Anaerotignaceae</taxon>
        <taxon>Anaerotignum</taxon>
    </lineage>
</organism>
<reference evidence="2 3" key="1">
    <citation type="submission" date="2016-01" db="EMBL/GenBank/DDBJ databases">
        <title>Genome sequence of Clostridium neopropionicum X4, DSM-3847.</title>
        <authorList>
            <person name="Poehlein A."/>
            <person name="Beck M.H."/>
            <person name="Bengelsdorf F.R."/>
            <person name="Daniel R."/>
            <person name="Duerre P."/>
        </authorList>
    </citation>
    <scope>NUCLEOTIDE SEQUENCE [LARGE SCALE GENOMIC DNA]</scope>
    <source>
        <strain evidence="2 3">DSM-3847</strain>
    </source>
</reference>
<keyword evidence="1" id="KW-1133">Transmembrane helix</keyword>
<dbReference type="STRING" id="36847.CLNEO_16580"/>
<protein>
    <submittedName>
        <fullName evidence="2">Uncharacterized protein</fullName>
    </submittedName>
</protein>
<keyword evidence="3" id="KW-1185">Reference proteome</keyword>
<dbReference type="AlphaFoldDB" id="A0A136WF40"/>
<dbReference type="EMBL" id="LRVM01000004">
    <property type="protein sequence ID" value="KXL53115.1"/>
    <property type="molecule type" value="Genomic_DNA"/>
</dbReference>
<dbReference type="RefSeq" id="WP_066087274.1">
    <property type="nucleotide sequence ID" value="NZ_LRVM01000004.1"/>
</dbReference>
<accession>A0A136WF40</accession>
<dbReference type="Proteomes" id="UP000070539">
    <property type="component" value="Unassembled WGS sequence"/>
</dbReference>
<keyword evidence="1" id="KW-0472">Membrane</keyword>
<proteinExistence type="predicted"/>